<protein>
    <submittedName>
        <fullName evidence="2">11977_t:CDS:1</fullName>
    </submittedName>
</protein>
<gene>
    <name evidence="2" type="ORF">AGERDE_LOCUS5729</name>
</gene>
<dbReference type="Proteomes" id="UP000789831">
    <property type="component" value="Unassembled WGS sequence"/>
</dbReference>
<comment type="caution">
    <text evidence="2">The sequence shown here is derived from an EMBL/GenBank/DDBJ whole genome shotgun (WGS) entry which is preliminary data.</text>
</comment>
<evidence type="ECO:0000256" key="1">
    <source>
        <dbReference type="SAM" id="SignalP"/>
    </source>
</evidence>
<feature type="signal peptide" evidence="1">
    <location>
        <begin position="1"/>
        <end position="18"/>
    </location>
</feature>
<organism evidence="2 3">
    <name type="scientific">Ambispora gerdemannii</name>
    <dbReference type="NCBI Taxonomy" id="144530"/>
    <lineage>
        <taxon>Eukaryota</taxon>
        <taxon>Fungi</taxon>
        <taxon>Fungi incertae sedis</taxon>
        <taxon>Mucoromycota</taxon>
        <taxon>Glomeromycotina</taxon>
        <taxon>Glomeromycetes</taxon>
        <taxon>Archaeosporales</taxon>
        <taxon>Ambisporaceae</taxon>
        <taxon>Ambispora</taxon>
    </lineage>
</organism>
<name>A0A9N9AFP3_9GLOM</name>
<dbReference type="EMBL" id="CAJVPL010000811">
    <property type="protein sequence ID" value="CAG8531424.1"/>
    <property type="molecule type" value="Genomic_DNA"/>
</dbReference>
<accession>A0A9N9AFP3</accession>
<keyword evidence="3" id="KW-1185">Reference proteome</keyword>
<evidence type="ECO:0000313" key="3">
    <source>
        <dbReference type="Proteomes" id="UP000789831"/>
    </source>
</evidence>
<evidence type="ECO:0000313" key="2">
    <source>
        <dbReference type="EMBL" id="CAG8531424.1"/>
    </source>
</evidence>
<feature type="chain" id="PRO_5040309116" evidence="1">
    <location>
        <begin position="19"/>
        <end position="80"/>
    </location>
</feature>
<keyword evidence="1" id="KW-0732">Signal</keyword>
<sequence>MAARVSPIILFALLLASALTSLDELLPSLVLVLASALTSLGELQTYESQDPKKYSNLWVKKESKRRMRLAEIELQSGKRG</sequence>
<dbReference type="AlphaFoldDB" id="A0A9N9AFP3"/>
<proteinExistence type="predicted"/>
<reference evidence="2" key="1">
    <citation type="submission" date="2021-06" db="EMBL/GenBank/DDBJ databases">
        <authorList>
            <person name="Kallberg Y."/>
            <person name="Tangrot J."/>
            <person name="Rosling A."/>
        </authorList>
    </citation>
    <scope>NUCLEOTIDE SEQUENCE</scope>
    <source>
        <strain evidence="2">MT106</strain>
    </source>
</reference>